<protein>
    <submittedName>
        <fullName evidence="2">Uncharacterized protein</fullName>
    </submittedName>
</protein>
<reference evidence="3" key="3">
    <citation type="submission" date="2020-03" db="EMBL/GenBank/DDBJ databases">
        <title>Sequencing and Assembly of Multiple Reported Metal-Biooxidizing Members of the Extremely Thermoacidophilic Archaeal Family Sulfolobaceae.</title>
        <authorList>
            <person name="Counts J.A."/>
            <person name="Kelly R.M."/>
        </authorList>
    </citation>
    <scope>NUCLEOTIDE SEQUENCE [LARGE SCALE GENOMIC DNA]</scope>
    <source>
        <strain evidence="3">HO1-1</strain>
    </source>
</reference>
<dbReference type="AlphaFoldDB" id="A0A2U9IWW1"/>
<keyword evidence="1" id="KW-0472">Membrane</keyword>
<dbReference type="EMBL" id="CP029287">
    <property type="protein sequence ID" value="AWS00592.1"/>
    <property type="molecule type" value="Genomic_DNA"/>
</dbReference>
<organism evidence="2 3">
    <name type="scientific">Metallosphaera hakonensis JCM 8857 = DSM 7519</name>
    <dbReference type="NCBI Taxonomy" id="1293036"/>
    <lineage>
        <taxon>Archaea</taxon>
        <taxon>Thermoproteota</taxon>
        <taxon>Thermoprotei</taxon>
        <taxon>Sulfolobales</taxon>
        <taxon>Sulfolobaceae</taxon>
        <taxon>Metallosphaera</taxon>
    </lineage>
</organism>
<proteinExistence type="predicted"/>
<dbReference type="Proteomes" id="UP000247586">
    <property type="component" value="Chromosome"/>
</dbReference>
<feature type="transmembrane region" description="Helical" evidence="1">
    <location>
        <begin position="29"/>
        <end position="52"/>
    </location>
</feature>
<keyword evidence="1" id="KW-1133">Transmembrane helix</keyword>
<keyword evidence="1" id="KW-0812">Transmembrane</keyword>
<evidence type="ECO:0000313" key="2">
    <source>
        <dbReference type="EMBL" id="AWS00592.1"/>
    </source>
</evidence>
<evidence type="ECO:0000256" key="1">
    <source>
        <dbReference type="SAM" id="Phobius"/>
    </source>
</evidence>
<sequence length="69" mass="7844">MTNETLPVYVNVTNLNATTIPPPIPPTPWYIYIIPELVLTAGIVATALTFYFSPGLRNSFRTFFNRLRK</sequence>
<name>A0A2U9IWW1_9CREN</name>
<accession>A0A2U9IWW1</accession>
<dbReference type="KEGG" id="mhk:DFR87_06230"/>
<gene>
    <name evidence="2" type="ORF">DFR87_06230</name>
</gene>
<keyword evidence="3" id="KW-1185">Reference proteome</keyword>
<evidence type="ECO:0000313" key="3">
    <source>
        <dbReference type="Proteomes" id="UP000247586"/>
    </source>
</evidence>
<reference evidence="3" key="2">
    <citation type="submission" date="2020-03" db="EMBL/GenBank/DDBJ databases">
        <title>Complete Genome Sequences of Extremely Thermoacidophilic, Metal-Mobilizing Type-Strain Members of the Archaeal Family Sulfolobaceae: Acidianus brierleyi DSM-1651T, Acidianus sulfidivorans DSM-18786T, Metallosphaera hakonensis DSM-7519T, and Metallosphaera prunae DSM-10039T.</title>
        <authorList>
            <person name="Counts J.A."/>
            <person name="Kelly R.M."/>
        </authorList>
    </citation>
    <scope>NUCLEOTIDE SEQUENCE [LARGE SCALE GENOMIC DNA]</scope>
    <source>
        <strain evidence="3">HO1-1</strain>
    </source>
</reference>
<dbReference type="STRING" id="1293036.GCA_001315825_03254"/>
<reference evidence="2 3" key="1">
    <citation type="submission" date="2018-05" db="EMBL/GenBank/DDBJ databases">
        <title>Complete Genome Sequences of Extremely Thermoacidophilic, Metal-Mobilizing Type-Strain Members of the Archaeal Family Sulfolobaceae: Acidianus brierleyi DSM-1651T, Acidianus sulfidivorans DSM-18786T, Metallosphaera hakonensis DSM-7519T, and Metallosphaera prunae DSM-10039T.</title>
        <authorList>
            <person name="Counts J.A."/>
            <person name="Kelly R.M."/>
        </authorList>
    </citation>
    <scope>NUCLEOTIDE SEQUENCE [LARGE SCALE GENOMIC DNA]</scope>
    <source>
        <strain evidence="2 3">HO1-1</strain>
    </source>
</reference>
<dbReference type="OrthoDB" id="382083at2157"/>